<dbReference type="SUPFAM" id="SSF53182">
    <property type="entry name" value="Pyrrolidone carboxyl peptidase (pyroglutamate aminopeptidase)"/>
    <property type="match status" value="1"/>
</dbReference>
<name>R7YV87_CONA1</name>
<reference evidence="3" key="1">
    <citation type="submission" date="2012-06" db="EMBL/GenBank/DDBJ databases">
        <title>The genome sequence of Coniosporium apollinis CBS 100218.</title>
        <authorList>
            <consortium name="The Broad Institute Genome Sequencing Platform"/>
            <person name="Cuomo C."/>
            <person name="Gorbushina A."/>
            <person name="Noack S."/>
            <person name="Walker B."/>
            <person name="Young S.K."/>
            <person name="Zeng Q."/>
            <person name="Gargeya S."/>
            <person name="Fitzgerald M."/>
            <person name="Haas B."/>
            <person name="Abouelleil A."/>
            <person name="Alvarado L."/>
            <person name="Arachchi H.M."/>
            <person name="Berlin A.M."/>
            <person name="Chapman S.B."/>
            <person name="Goldberg J."/>
            <person name="Griggs A."/>
            <person name="Gujja S."/>
            <person name="Hansen M."/>
            <person name="Howarth C."/>
            <person name="Imamovic A."/>
            <person name="Larimer J."/>
            <person name="McCowan C."/>
            <person name="Montmayeur A."/>
            <person name="Murphy C."/>
            <person name="Neiman D."/>
            <person name="Pearson M."/>
            <person name="Priest M."/>
            <person name="Roberts A."/>
            <person name="Saif S."/>
            <person name="Shea T."/>
            <person name="Sisk P."/>
            <person name="Sykes S."/>
            <person name="Wortman J."/>
            <person name="Nusbaum C."/>
            <person name="Birren B."/>
        </authorList>
    </citation>
    <scope>NUCLEOTIDE SEQUENCE [LARGE SCALE GENOMIC DNA]</scope>
    <source>
        <strain evidence="3">CBS 100218</strain>
    </source>
</reference>
<dbReference type="InterPro" id="IPR036440">
    <property type="entry name" value="Peptidase_C15-like_sf"/>
</dbReference>
<evidence type="ECO:0000313" key="3">
    <source>
        <dbReference type="Proteomes" id="UP000016924"/>
    </source>
</evidence>
<proteinExistence type="predicted"/>
<dbReference type="HOGENOM" id="CLU_1107058_0_0_1"/>
<feature type="region of interest" description="Disordered" evidence="1">
    <location>
        <begin position="29"/>
        <end position="53"/>
    </location>
</feature>
<organism evidence="2 3">
    <name type="scientific">Coniosporium apollinis (strain CBS 100218)</name>
    <name type="common">Rock-inhabiting black yeast</name>
    <dbReference type="NCBI Taxonomy" id="1168221"/>
    <lineage>
        <taxon>Eukaryota</taxon>
        <taxon>Fungi</taxon>
        <taxon>Dikarya</taxon>
        <taxon>Ascomycota</taxon>
        <taxon>Pezizomycotina</taxon>
        <taxon>Dothideomycetes</taxon>
        <taxon>Dothideomycetes incertae sedis</taxon>
        <taxon>Coniosporium</taxon>
    </lineage>
</organism>
<gene>
    <name evidence="2" type="ORF">W97_05061</name>
</gene>
<evidence type="ECO:0000313" key="2">
    <source>
        <dbReference type="EMBL" id="EON65822.1"/>
    </source>
</evidence>
<dbReference type="AlphaFoldDB" id="R7YV87"/>
<dbReference type="GeneID" id="19902372"/>
<keyword evidence="3" id="KW-1185">Reference proteome</keyword>
<dbReference type="RefSeq" id="XP_007781139.1">
    <property type="nucleotide sequence ID" value="XM_007782949.1"/>
</dbReference>
<dbReference type="EMBL" id="JH767576">
    <property type="protein sequence ID" value="EON65822.1"/>
    <property type="molecule type" value="Genomic_DNA"/>
</dbReference>
<dbReference type="OrthoDB" id="407146at2759"/>
<sequence>MADEGTSSLHKLHDSMADLSTRLAQLRVSSPKKGPLPGLATYNSPEMTPAKPQQIETPASSESTMFMQQELTKSGPALGMKSVAVAASMAKSRSATTGLSQTATEDTHEGRVADQCIVSPGSLGSTSSTLPQRADLQDTSDAMTTRVFDGGMCLPIRPWLRSSRTSFLAYNPVLEQDPQIITQVNPDVILHIGLAAGRSYFMPEWMTSARHRPSDSDIQPGQQPADRNIRTMSAFRTSSTSLWQVVGFESG</sequence>
<dbReference type="Proteomes" id="UP000016924">
    <property type="component" value="Unassembled WGS sequence"/>
</dbReference>
<accession>R7YV87</accession>
<protein>
    <submittedName>
        <fullName evidence="2">Uncharacterized protein</fullName>
    </submittedName>
</protein>
<evidence type="ECO:0000256" key="1">
    <source>
        <dbReference type="SAM" id="MobiDB-lite"/>
    </source>
</evidence>